<evidence type="ECO:0000313" key="6">
    <source>
        <dbReference type="EMBL" id="SUX11129.1"/>
    </source>
</evidence>
<dbReference type="RefSeq" id="WP_089181900.1">
    <property type="nucleotide sequence ID" value="NZ_CP043427.1"/>
</dbReference>
<keyword evidence="3 5" id="KW-0732">Signal</keyword>
<evidence type="ECO:0000256" key="4">
    <source>
        <dbReference type="SAM" id="MobiDB-lite"/>
    </source>
</evidence>
<dbReference type="PANTHER" id="PTHR42953:SF3">
    <property type="entry name" value="HIGH-AFFINITY ZINC UPTAKE SYSTEM PROTEIN ZNUA"/>
    <property type="match status" value="1"/>
</dbReference>
<comment type="similarity">
    <text evidence="1">Belongs to the bacterial solute-binding protein 9 family.</text>
</comment>
<dbReference type="AlphaFoldDB" id="A0A381DKC8"/>
<dbReference type="SUPFAM" id="SSF53807">
    <property type="entry name" value="Helical backbone' metal receptor"/>
    <property type="match status" value="1"/>
</dbReference>
<name>A0A381DKC8_9BACT</name>
<dbReference type="GO" id="GO:0046872">
    <property type="term" value="F:metal ion binding"/>
    <property type="evidence" value="ECO:0007669"/>
    <property type="project" value="InterPro"/>
</dbReference>
<protein>
    <submittedName>
        <fullName evidence="6">Carbon storage regulator-like protein</fullName>
    </submittedName>
</protein>
<feature type="region of interest" description="Disordered" evidence="4">
    <location>
        <begin position="109"/>
        <end position="164"/>
    </location>
</feature>
<evidence type="ECO:0000256" key="3">
    <source>
        <dbReference type="ARBA" id="ARBA00022729"/>
    </source>
</evidence>
<keyword evidence="2" id="KW-0813">Transport</keyword>
<dbReference type="STRING" id="32024.GCA_000788295_01628"/>
<dbReference type="GO" id="GO:0030001">
    <property type="term" value="P:metal ion transport"/>
    <property type="evidence" value="ECO:0007669"/>
    <property type="project" value="InterPro"/>
</dbReference>
<feature type="chain" id="PRO_5043893215" evidence="5">
    <location>
        <begin position="18"/>
        <end position="324"/>
    </location>
</feature>
<keyword evidence="7" id="KW-1185">Reference proteome</keyword>
<dbReference type="Pfam" id="PF01297">
    <property type="entry name" value="ZnuA"/>
    <property type="match status" value="1"/>
</dbReference>
<feature type="compositionally biased region" description="Basic and acidic residues" evidence="4">
    <location>
        <begin position="109"/>
        <end position="157"/>
    </location>
</feature>
<evidence type="ECO:0000256" key="2">
    <source>
        <dbReference type="ARBA" id="ARBA00022448"/>
    </source>
</evidence>
<dbReference type="GeneID" id="93089996"/>
<gene>
    <name evidence="6" type="primary">adcA</name>
    <name evidence="6" type="ORF">NCTC12475_01344</name>
</gene>
<dbReference type="OrthoDB" id="9810636at2"/>
<proteinExistence type="inferred from homology"/>
<dbReference type="EMBL" id="UFVD01000001">
    <property type="protein sequence ID" value="SUX11129.1"/>
    <property type="molecule type" value="Genomic_DNA"/>
</dbReference>
<evidence type="ECO:0000256" key="5">
    <source>
        <dbReference type="SAM" id="SignalP"/>
    </source>
</evidence>
<organism evidence="6 7">
    <name type="scientific">Campylobacter sputorum subsp. sputorum</name>
    <dbReference type="NCBI Taxonomy" id="32024"/>
    <lineage>
        <taxon>Bacteria</taxon>
        <taxon>Pseudomonadati</taxon>
        <taxon>Campylobacterota</taxon>
        <taxon>Epsilonproteobacteria</taxon>
        <taxon>Campylobacterales</taxon>
        <taxon>Campylobacteraceae</taxon>
        <taxon>Campylobacter</taxon>
    </lineage>
</organism>
<sequence length="324" mass="37343">MKKALMFLLFGASFLLAKPIVTTSILPTKYFVEQIAGNTVDVNVMVGKGADPHTYEPKPAQMKNLEKSTLYFAVGIDFEHTWLDRFKKSYPNLIIVNTADGIEKIQMASHEHEEHDHDAKHEDHDHEADHKHDVHHDHEDHDHDTDHKHDDHEAHEEHHHHHHDGLDPHIWLDPILVKTQAKTIADALIKAFPKNKDLYSKNLDKFIANLDSLDKFIENELKNVKNRSFIVYHPSWGYFAKRYNLVQIPIEIEGKEPKIADLTELIKEAKEENIKVIFVAPQFSKKSANLIAKETNASVVEIDQLPQNWEESMKQTAIVFAKSL</sequence>
<dbReference type="InterPro" id="IPR050492">
    <property type="entry name" value="Bact_metal-bind_prot9"/>
</dbReference>
<dbReference type="InterPro" id="IPR006127">
    <property type="entry name" value="ZnuA-like"/>
</dbReference>
<dbReference type="PANTHER" id="PTHR42953">
    <property type="entry name" value="HIGH-AFFINITY ZINC UPTAKE SYSTEM PROTEIN ZNUA-RELATED"/>
    <property type="match status" value="1"/>
</dbReference>
<feature type="signal peptide" evidence="5">
    <location>
        <begin position="1"/>
        <end position="17"/>
    </location>
</feature>
<accession>A0A381DKC8</accession>
<dbReference type="Proteomes" id="UP000254920">
    <property type="component" value="Unassembled WGS sequence"/>
</dbReference>
<evidence type="ECO:0000256" key="1">
    <source>
        <dbReference type="ARBA" id="ARBA00011028"/>
    </source>
</evidence>
<dbReference type="Gene3D" id="3.40.50.1980">
    <property type="entry name" value="Nitrogenase molybdenum iron protein domain"/>
    <property type="match status" value="3"/>
</dbReference>
<evidence type="ECO:0000313" key="7">
    <source>
        <dbReference type="Proteomes" id="UP000254920"/>
    </source>
</evidence>
<reference evidence="6 7" key="1">
    <citation type="submission" date="2018-06" db="EMBL/GenBank/DDBJ databases">
        <authorList>
            <consortium name="Pathogen Informatics"/>
            <person name="Doyle S."/>
        </authorList>
    </citation>
    <scope>NUCLEOTIDE SEQUENCE [LARGE SCALE GENOMIC DNA]</scope>
    <source>
        <strain evidence="6 7">NCTC12475</strain>
    </source>
</reference>